<name>A0ABV1IRE1_9FIRM</name>
<dbReference type="Pfam" id="PF01368">
    <property type="entry name" value="DHH"/>
    <property type="match status" value="1"/>
</dbReference>
<evidence type="ECO:0000259" key="2">
    <source>
        <dbReference type="Pfam" id="PF01368"/>
    </source>
</evidence>
<accession>A0ABV1IRE1</accession>
<feature type="transmembrane region" description="Helical" evidence="1">
    <location>
        <begin position="38"/>
        <end position="56"/>
    </location>
</feature>
<evidence type="ECO:0000259" key="3">
    <source>
        <dbReference type="Pfam" id="PF02272"/>
    </source>
</evidence>
<dbReference type="InterPro" id="IPR001667">
    <property type="entry name" value="DDH_dom"/>
</dbReference>
<keyword evidence="5" id="KW-1185">Reference proteome</keyword>
<evidence type="ECO:0000313" key="4">
    <source>
        <dbReference type="EMBL" id="MEQ2709783.1"/>
    </source>
</evidence>
<feature type="domain" description="DHHA1" evidence="3">
    <location>
        <begin position="609"/>
        <end position="683"/>
    </location>
</feature>
<keyword evidence="1" id="KW-0812">Transmembrane</keyword>
<dbReference type="EMBL" id="JBBNIN010000001">
    <property type="protein sequence ID" value="MEQ2709783.1"/>
    <property type="molecule type" value="Genomic_DNA"/>
</dbReference>
<dbReference type="InterPro" id="IPR014528">
    <property type="entry name" value="GdpP/PdeA"/>
</dbReference>
<dbReference type="PIRSF" id="PIRSF026583">
    <property type="entry name" value="YybT"/>
    <property type="match status" value="1"/>
</dbReference>
<dbReference type="SUPFAM" id="SSF64182">
    <property type="entry name" value="DHH phosphoesterases"/>
    <property type="match status" value="1"/>
</dbReference>
<feature type="domain" description="DDH" evidence="2">
    <location>
        <begin position="375"/>
        <end position="531"/>
    </location>
</feature>
<comment type="caution">
    <text evidence="4">The sequence shown here is derived from an EMBL/GenBank/DDBJ whole genome shotgun (WGS) entry which is preliminary data.</text>
</comment>
<keyword evidence="1" id="KW-1133">Transmembrane helix</keyword>
<dbReference type="PANTHER" id="PTHR47618">
    <property type="entry name" value="BIFUNCTIONAL OLIGORIBONUCLEASE AND PAP PHOSPHATASE NRNA"/>
    <property type="match status" value="1"/>
</dbReference>
<dbReference type="RefSeq" id="WP_349110063.1">
    <property type="nucleotide sequence ID" value="NZ_JBBNIN010000001.1"/>
</dbReference>
<dbReference type="InterPro" id="IPR051319">
    <property type="entry name" value="Oligoribo/pAp-PDE_c-di-AMP_PDE"/>
</dbReference>
<dbReference type="Gene3D" id="3.90.1640.10">
    <property type="entry name" value="inorganic pyrophosphatase (n-terminal core)"/>
    <property type="match status" value="1"/>
</dbReference>
<dbReference type="SUPFAM" id="SSF55785">
    <property type="entry name" value="PYP-like sensor domain (PAS domain)"/>
    <property type="match status" value="1"/>
</dbReference>
<protein>
    <submittedName>
        <fullName evidence="4">DHH family phosphoesterase</fullName>
    </submittedName>
</protein>
<dbReference type="InterPro" id="IPR003156">
    <property type="entry name" value="DHHA1_dom"/>
</dbReference>
<dbReference type="Gene3D" id="3.10.310.30">
    <property type="match status" value="1"/>
</dbReference>
<keyword evidence="1" id="KW-0472">Membrane</keyword>
<reference evidence="4 5" key="1">
    <citation type="submission" date="2024-04" db="EMBL/GenBank/DDBJ databases">
        <title>Human intestinal bacterial collection.</title>
        <authorList>
            <person name="Pauvert C."/>
            <person name="Hitch T.C.A."/>
            <person name="Clavel T."/>
        </authorList>
    </citation>
    <scope>NUCLEOTIDE SEQUENCE [LARGE SCALE GENOMIC DNA]</scope>
    <source>
        <strain evidence="4 5">CLA-AA-H249</strain>
    </source>
</reference>
<proteinExistence type="predicted"/>
<dbReference type="Pfam" id="PF02272">
    <property type="entry name" value="DHHA1"/>
    <property type="match status" value="1"/>
</dbReference>
<dbReference type="PANTHER" id="PTHR47618:SF2">
    <property type="entry name" value="CYCLIC-DI-AMP PHOSPHODIESTERASE GDPP"/>
    <property type="match status" value="1"/>
</dbReference>
<gene>
    <name evidence="4" type="ORF">AAAU51_01100</name>
</gene>
<evidence type="ECO:0000313" key="5">
    <source>
        <dbReference type="Proteomes" id="UP001482154"/>
    </source>
</evidence>
<dbReference type="InterPro" id="IPR035965">
    <property type="entry name" value="PAS-like_dom_sf"/>
</dbReference>
<dbReference type="Pfam" id="PF24898">
    <property type="entry name" value="GGDEF_GdpP"/>
    <property type="match status" value="1"/>
</dbReference>
<dbReference type="Proteomes" id="UP001482154">
    <property type="component" value="Unassembled WGS sequence"/>
</dbReference>
<organism evidence="4 5">
    <name type="scientific">Anaerostipes amylophilus</name>
    <dbReference type="NCBI Taxonomy" id="2981779"/>
    <lineage>
        <taxon>Bacteria</taxon>
        <taxon>Bacillati</taxon>
        <taxon>Bacillota</taxon>
        <taxon>Clostridia</taxon>
        <taxon>Lachnospirales</taxon>
        <taxon>Lachnospiraceae</taxon>
        <taxon>Anaerostipes</taxon>
    </lineage>
</organism>
<dbReference type="InterPro" id="IPR038763">
    <property type="entry name" value="DHH_sf"/>
</dbReference>
<feature type="transmembrane region" description="Helical" evidence="1">
    <location>
        <begin position="12"/>
        <end position="32"/>
    </location>
</feature>
<evidence type="ECO:0000256" key="1">
    <source>
        <dbReference type="SAM" id="Phobius"/>
    </source>
</evidence>
<dbReference type="Gene3D" id="3.30.450.20">
    <property type="entry name" value="PAS domain"/>
    <property type="match status" value="1"/>
</dbReference>
<sequence length="691" mass="78526">MDIMKKTKIEQYLQRPLWVLLILVFIDVVFFFLDIRCAVILAVVIIAFVIFQMVIYSRSKQAIVKECMNFMFEQSQVQNYLLQQLPVPYALLDGNGMIIWSNEAFQKIAGDNRGKSIQQIFNNLNRNLIPSDVSHAISHIEYQKKYKDGDQEKEQTLFYKVEMNRIRVEDFSDENDNSCSRQMLKDNDLIAAYFFDQTLLKKYMEQNENQRMVIGLIYIDNYDEILDDIDAVKRSMLIAVADRKINKFIQNVSGVVKRTERDKYFVVFEQKYLDKIKENKFSILDEIKTINLGNSMHMTLSISFGINGNTYQESYEAACAGMDLALGRGGDQAVIKDGEDISYYGGNCEVMERTTRVKARVKAHALKELLESKENVVIMAHKIPDPDAIGAAVGLYRLGLSLGRKAHIVMNEVTISVRAMVDELNKSGIYDEDMFIDNEQAIDITDENTLLIVVDVNHANYTECEELLNRTKTIVILDHHRKNKDMIRNPVLSYVEPYASSTCELVAEILQYVDSKPKLEPMEANAMYYGMLVDTDNFVNKTGVRTFEAAAYLKRNGADLTKVRKMSRESIETYRIRAKAISEAEILYGRFAIATLVGIGVDSPTVIGAQVSNELLDIDGIEASFVLTSVHERVYISARSIDEVNVQKIMEEFGGGGHLTVAGAQLVDVSLDEAKNIIRETLKYLESKGDI</sequence>